<keyword evidence="12" id="KW-1185">Reference proteome</keyword>
<keyword evidence="6 9" id="KW-1133">Transmembrane helix</keyword>
<evidence type="ECO:0000256" key="9">
    <source>
        <dbReference type="SAM" id="Phobius"/>
    </source>
</evidence>
<keyword evidence="5 9" id="KW-0812">Transmembrane</keyword>
<keyword evidence="3" id="KW-0813">Transport</keyword>
<evidence type="ECO:0000256" key="3">
    <source>
        <dbReference type="ARBA" id="ARBA00022448"/>
    </source>
</evidence>
<accession>A0ABN0PBT0</accession>
<evidence type="ECO:0000256" key="4">
    <source>
        <dbReference type="ARBA" id="ARBA00022449"/>
    </source>
</evidence>
<feature type="transmembrane region" description="Helical" evidence="9">
    <location>
        <begin position="30"/>
        <end position="48"/>
    </location>
</feature>
<dbReference type="InterPro" id="IPR006153">
    <property type="entry name" value="Cation/H_exchanger_TM"/>
</dbReference>
<feature type="domain" description="RCK C-terminal" evidence="10">
    <location>
        <begin position="533"/>
        <end position="614"/>
    </location>
</feature>
<feature type="transmembrane region" description="Helical" evidence="9">
    <location>
        <begin position="131"/>
        <end position="151"/>
    </location>
</feature>
<comment type="subcellular location">
    <subcellularLocation>
        <location evidence="1">Membrane</location>
        <topology evidence="1">Multi-pass membrane protein</topology>
    </subcellularLocation>
</comment>
<name>A0ABN0PBT0_STASI</name>
<evidence type="ECO:0000256" key="7">
    <source>
        <dbReference type="ARBA" id="ARBA00023065"/>
    </source>
</evidence>
<comment type="caution">
    <text evidence="11">The sequence shown here is derived from an EMBL/GenBank/DDBJ whole genome shotgun (WGS) entry which is preliminary data.</text>
</comment>
<dbReference type="SUPFAM" id="SSF116726">
    <property type="entry name" value="TrkA C-terminal domain-like"/>
    <property type="match status" value="1"/>
</dbReference>
<dbReference type="SUPFAM" id="SSF51735">
    <property type="entry name" value="NAD(P)-binding Rossmann-fold domains"/>
    <property type="match status" value="1"/>
</dbReference>
<dbReference type="Pfam" id="PF02080">
    <property type="entry name" value="TrkA_C"/>
    <property type="match status" value="1"/>
</dbReference>
<sequence length="620" mass="68991">MEFVSLVIVVMAAFLTPIIVNRLNINFLPVVVAEILMGLIIGQSGFHLVERDNILNILSTLGFIFLMFLSGLEIDFNAFKSDKNEPEKAKNKNKKKAPGHLQLSLFVFSLIMIVSIILAYAFKWFGLIDDVLLMVIIISTISLGVVVPTLKEMNIMRTTIGQFILLTAVLADLVTMILLTVYGAINAKGGGTLWLISILIVFTIIFYFLGGIFKKAQFLQKLMDGTTQIGIRAVFALIILLVALAEGVGAENILGAFLAGVIVSLLGPDEDMVEKLDSFGYGFFIPIFFIMVGVDLNIPSLIKEPSILIIIPVLIIAFLVSKIIPVYAIRPWFDQKTTLSSAFLLTSTLSLVIAAAKIAEQLHTITPEISGILILSAVITCVFVPIVFKKTFPMPTEATRRINVSLIGKNQLTIPIAQNLMSDLYAITLYYRKDLSDKRNLSNDITTVEIADYDEAILEKLGLFDSDIIVCSTNEDELNYKVAQMAKEHGVNRVICRFEEGGETEAELRQSGVEIFSSFLSNKILLTGLIETPNMLNLLSNVETSLYEIKMLNYKFDNIQLRNFPFDGDIIFVRIVRDNESIVPHGDTMLRYGDRLIVTGSKEYVDELKRDLEYYSLGSI</sequence>
<evidence type="ECO:0000256" key="8">
    <source>
        <dbReference type="ARBA" id="ARBA00023136"/>
    </source>
</evidence>
<dbReference type="InterPro" id="IPR036721">
    <property type="entry name" value="RCK_C_sf"/>
</dbReference>
<evidence type="ECO:0000256" key="6">
    <source>
        <dbReference type="ARBA" id="ARBA00022989"/>
    </source>
</evidence>
<evidence type="ECO:0000256" key="2">
    <source>
        <dbReference type="ARBA" id="ARBA00005551"/>
    </source>
</evidence>
<dbReference type="PROSITE" id="PS51202">
    <property type="entry name" value="RCK_C"/>
    <property type="match status" value="1"/>
</dbReference>
<dbReference type="InterPro" id="IPR006037">
    <property type="entry name" value="RCK_C"/>
</dbReference>
<feature type="transmembrane region" description="Helical" evidence="9">
    <location>
        <begin position="341"/>
        <end position="359"/>
    </location>
</feature>
<evidence type="ECO:0000259" key="10">
    <source>
        <dbReference type="PROSITE" id="PS51202"/>
    </source>
</evidence>
<dbReference type="InterPro" id="IPR038770">
    <property type="entry name" value="Na+/solute_symporter_sf"/>
</dbReference>
<evidence type="ECO:0000313" key="12">
    <source>
        <dbReference type="Proteomes" id="UP000017131"/>
    </source>
</evidence>
<gene>
    <name evidence="11" type="ORF">SSIM_08865</name>
</gene>
<evidence type="ECO:0000256" key="1">
    <source>
        <dbReference type="ARBA" id="ARBA00004141"/>
    </source>
</evidence>
<dbReference type="Gene3D" id="3.40.50.720">
    <property type="entry name" value="NAD(P)-binding Rossmann-like Domain"/>
    <property type="match status" value="1"/>
</dbReference>
<dbReference type="Pfam" id="PF02254">
    <property type="entry name" value="TrkA_N"/>
    <property type="match status" value="1"/>
</dbReference>
<dbReference type="Pfam" id="PF00999">
    <property type="entry name" value="Na_H_Exchanger"/>
    <property type="match status" value="1"/>
</dbReference>
<feature type="transmembrane region" description="Helical" evidence="9">
    <location>
        <begin position="279"/>
        <end position="298"/>
    </location>
</feature>
<dbReference type="InterPro" id="IPR003148">
    <property type="entry name" value="RCK_N"/>
</dbReference>
<feature type="transmembrane region" description="Helical" evidence="9">
    <location>
        <begin position="6"/>
        <end position="23"/>
    </location>
</feature>
<dbReference type="PANTHER" id="PTHR43562:SF1">
    <property type="entry name" value="NA(+)_H(+) ANTIPORTER YJBQ-RELATED"/>
    <property type="match status" value="1"/>
</dbReference>
<keyword evidence="7" id="KW-0406">Ion transport</keyword>
<dbReference type="PANTHER" id="PTHR43562">
    <property type="entry name" value="NAPA-TYPE SODIUM/HYDROGEN ANTIPORTER"/>
    <property type="match status" value="1"/>
</dbReference>
<feature type="transmembrane region" description="Helical" evidence="9">
    <location>
        <begin position="163"/>
        <end position="185"/>
    </location>
</feature>
<evidence type="ECO:0000313" key="11">
    <source>
        <dbReference type="EMBL" id="ERS93046.1"/>
    </source>
</evidence>
<proteinExistence type="inferred from homology"/>
<reference evidence="11 12" key="1">
    <citation type="journal article" date="2013" name="Genome Announc.">
        <title>Draft Genome Sequence of Staphylococcus simulans UMC-CNS-990, Isolated from a Case of Chronic Bovine Mastitis.</title>
        <authorList>
            <person name="Calcutt M.J."/>
            <person name="Foecking M.F."/>
            <person name="Hsieh H.Y."/>
            <person name="Perry J."/>
            <person name="Stewart G.C."/>
            <person name="Middleton J.R."/>
        </authorList>
    </citation>
    <scope>NUCLEOTIDE SEQUENCE [LARGE SCALE GENOMIC DNA]</scope>
    <source>
        <strain evidence="11 12">UMC-CNS-990</strain>
    </source>
</reference>
<feature type="transmembrane region" description="Helical" evidence="9">
    <location>
        <begin position="191"/>
        <end position="213"/>
    </location>
</feature>
<feature type="transmembrane region" description="Helical" evidence="9">
    <location>
        <begin position="100"/>
        <end position="125"/>
    </location>
</feature>
<keyword evidence="8 9" id="KW-0472">Membrane</keyword>
<feature type="transmembrane region" description="Helical" evidence="9">
    <location>
        <begin position="371"/>
        <end position="388"/>
    </location>
</feature>
<dbReference type="Proteomes" id="UP000017131">
    <property type="component" value="Unassembled WGS sequence"/>
</dbReference>
<evidence type="ECO:0000256" key="5">
    <source>
        <dbReference type="ARBA" id="ARBA00022692"/>
    </source>
</evidence>
<dbReference type="InterPro" id="IPR036291">
    <property type="entry name" value="NAD(P)-bd_dom_sf"/>
</dbReference>
<feature type="transmembrane region" description="Helical" evidence="9">
    <location>
        <begin position="54"/>
        <end position="79"/>
    </location>
</feature>
<organism evidence="11 12">
    <name type="scientific">Staphylococcus simulans UMC-CNS-990</name>
    <dbReference type="NCBI Taxonomy" id="1405498"/>
    <lineage>
        <taxon>Bacteria</taxon>
        <taxon>Bacillati</taxon>
        <taxon>Bacillota</taxon>
        <taxon>Bacilli</taxon>
        <taxon>Bacillales</taxon>
        <taxon>Staphylococcaceae</taxon>
        <taxon>Staphylococcus</taxon>
    </lineage>
</organism>
<keyword evidence="4" id="KW-0050">Antiport</keyword>
<dbReference type="EMBL" id="AXDY01000007">
    <property type="protein sequence ID" value="ERS93046.1"/>
    <property type="molecule type" value="Genomic_DNA"/>
</dbReference>
<feature type="transmembrane region" description="Helical" evidence="9">
    <location>
        <begin position="234"/>
        <end position="267"/>
    </location>
</feature>
<protein>
    <submittedName>
        <fullName evidence="11">Sodium:proton antiporter</fullName>
    </submittedName>
</protein>
<comment type="similarity">
    <text evidence="2">Belongs to the monovalent cation:proton antiporter 2 (CPA2) transporter (TC 2.A.37) family.</text>
</comment>
<dbReference type="GeneID" id="77332114"/>
<dbReference type="RefSeq" id="WP_002480408.1">
    <property type="nucleotide sequence ID" value="NZ_AXDY01000007.1"/>
</dbReference>
<dbReference type="Gene3D" id="1.20.1530.20">
    <property type="match status" value="1"/>
</dbReference>
<dbReference type="Gene3D" id="3.30.70.1450">
    <property type="entry name" value="Regulator of K+ conductance, C-terminal domain"/>
    <property type="match status" value="1"/>
</dbReference>
<feature type="transmembrane region" description="Helical" evidence="9">
    <location>
        <begin position="307"/>
        <end position="329"/>
    </location>
</feature>